<feature type="non-terminal residue" evidence="2">
    <location>
        <position position="1"/>
    </location>
</feature>
<dbReference type="Proteomes" id="UP000269352">
    <property type="component" value="Unassembled WGS sequence"/>
</dbReference>
<dbReference type="InterPro" id="IPR007197">
    <property type="entry name" value="rSAM"/>
</dbReference>
<keyword evidence="3" id="KW-1185">Reference proteome</keyword>
<dbReference type="PANTHER" id="PTHR43020">
    <property type="entry name" value="CDK5 REGULATORY SUBUNIT-ASSOCIATED PROTEIN 1"/>
    <property type="match status" value="1"/>
</dbReference>
<organism evidence="2 3">
    <name type="scientific">Termititenax aidoneus</name>
    <dbReference type="NCBI Taxonomy" id="2218524"/>
    <lineage>
        <taxon>Bacteria</taxon>
        <taxon>Bacillati</taxon>
        <taxon>Candidatus Margulisiibacteriota</taxon>
        <taxon>Candidatus Termititenacia</taxon>
        <taxon>Candidatus Termititenacales</taxon>
        <taxon>Candidatus Termititenacaceae</taxon>
        <taxon>Candidatus Termititenax</taxon>
    </lineage>
</organism>
<feature type="domain" description="Radical SAM core" evidence="1">
    <location>
        <begin position="1"/>
        <end position="109"/>
    </location>
</feature>
<dbReference type="PANTHER" id="PTHR43020:SF2">
    <property type="entry name" value="MITOCHONDRIAL TRNA METHYLTHIOTRANSFERASE CDK5RAP1"/>
    <property type="match status" value="1"/>
</dbReference>
<dbReference type="Gene3D" id="3.80.30.20">
    <property type="entry name" value="tm_1862 like domain"/>
    <property type="match status" value="1"/>
</dbReference>
<evidence type="ECO:0000259" key="1">
    <source>
        <dbReference type="PROSITE" id="PS51918"/>
    </source>
</evidence>
<reference evidence="2 3" key="1">
    <citation type="journal article" date="2019" name="ISME J.">
        <title>Genome analyses of uncultured TG2/ZB3 bacteria in 'Margulisbacteria' specifically attached to ectosymbiotic spirochetes of protists in the termite gut.</title>
        <authorList>
            <person name="Utami Y.D."/>
            <person name="Kuwahara H."/>
            <person name="Igai K."/>
            <person name="Murakami T."/>
            <person name="Sugaya K."/>
            <person name="Morikawa T."/>
            <person name="Nagura Y."/>
            <person name="Yuki M."/>
            <person name="Deevong P."/>
            <person name="Inoue T."/>
            <person name="Kihara K."/>
            <person name="Lo N."/>
            <person name="Yamada A."/>
            <person name="Ohkuma M."/>
            <person name="Hongoh Y."/>
        </authorList>
    </citation>
    <scope>NUCLEOTIDE SEQUENCE [LARGE SCALE GENOMIC DNA]</scope>
    <source>
        <strain evidence="2">NkOx7-01</strain>
    </source>
</reference>
<dbReference type="InterPro" id="IPR023404">
    <property type="entry name" value="rSAM_horseshoe"/>
</dbReference>
<dbReference type="GO" id="GO:0005829">
    <property type="term" value="C:cytosol"/>
    <property type="evidence" value="ECO:0007669"/>
    <property type="project" value="TreeGrafter"/>
</dbReference>
<proteinExistence type="predicted"/>
<sequence>SSSDKILKLMRRKYSAAEYQKLIARARRICGADFGLTTDIIVGFPSETKETFQETYDFIQKIGFHDLHIFPYSPRPQTAAASLTQTCPDKEQKAFIARLEKLRQKLRKDFLQKQKELLVLAENSSGGFSSEYAPVKFTAKVESGQIYRAQPLAVKDGIILADPVQRFPD</sequence>
<comment type="caution">
    <text evidence="2">The sequence shown here is derived from an EMBL/GenBank/DDBJ whole genome shotgun (WGS) entry which is preliminary data.</text>
</comment>
<dbReference type="GO" id="GO:0035597">
    <property type="term" value="F:tRNA-2-methylthio-N(6)-dimethylallyladenosine(37) synthase activity"/>
    <property type="evidence" value="ECO:0007669"/>
    <property type="project" value="TreeGrafter"/>
</dbReference>
<protein>
    <submittedName>
        <fullName evidence="2">MiaB-like tRNA modifying enzyme</fullName>
    </submittedName>
</protein>
<dbReference type="Pfam" id="PF04055">
    <property type="entry name" value="Radical_SAM"/>
    <property type="match status" value="1"/>
</dbReference>
<evidence type="ECO:0000313" key="2">
    <source>
        <dbReference type="EMBL" id="GBR75092.1"/>
    </source>
</evidence>
<dbReference type="SUPFAM" id="SSF102114">
    <property type="entry name" value="Radical SAM enzymes"/>
    <property type="match status" value="1"/>
</dbReference>
<dbReference type="GO" id="GO:0051539">
    <property type="term" value="F:4 iron, 4 sulfur cluster binding"/>
    <property type="evidence" value="ECO:0007669"/>
    <property type="project" value="TreeGrafter"/>
</dbReference>
<gene>
    <name evidence="2" type="ORF">NO1_2153</name>
</gene>
<dbReference type="AlphaFoldDB" id="A0A388TDT0"/>
<name>A0A388TDT0_TERA1</name>
<evidence type="ECO:0000313" key="3">
    <source>
        <dbReference type="Proteomes" id="UP000269352"/>
    </source>
</evidence>
<dbReference type="InterPro" id="IPR058240">
    <property type="entry name" value="rSAM_sf"/>
</dbReference>
<dbReference type="PROSITE" id="PS51918">
    <property type="entry name" value="RADICAL_SAM"/>
    <property type="match status" value="1"/>
</dbReference>
<accession>A0A388TDT0</accession>
<dbReference type="EMBL" id="BGZN01000156">
    <property type="protein sequence ID" value="GBR75092.1"/>
    <property type="molecule type" value="Genomic_DNA"/>
</dbReference>